<dbReference type="Proteomes" id="UP000658690">
    <property type="component" value="Unassembled WGS sequence"/>
</dbReference>
<dbReference type="InterPro" id="IPR001279">
    <property type="entry name" value="Metallo-B-lactamas"/>
</dbReference>
<name>A0ABX1YXR2_9BACL</name>
<reference evidence="5 6" key="1">
    <citation type="submission" date="2019-10" db="EMBL/GenBank/DDBJ databases">
        <title>Description of Paenibacillus choica sp. nov.</title>
        <authorList>
            <person name="Carlier A."/>
            <person name="Qi S."/>
        </authorList>
    </citation>
    <scope>NUCLEOTIDE SEQUENCE [LARGE SCALE GENOMIC DNA]</scope>
    <source>
        <strain evidence="5 6">LMG 31460</strain>
    </source>
</reference>
<evidence type="ECO:0000256" key="1">
    <source>
        <dbReference type="ARBA" id="ARBA00034221"/>
    </source>
</evidence>
<dbReference type="Pfam" id="PF12706">
    <property type="entry name" value="Lactamase_B_2"/>
    <property type="match status" value="1"/>
</dbReference>
<comment type="function">
    <text evidence="2">Counteracts the endogenous Pycsar antiviral defense system. Phosphodiesterase that enables metal-dependent hydrolysis of host cyclic nucleotide Pycsar defense signals such as cCMP and cUMP.</text>
</comment>
<dbReference type="RefSeq" id="WP_171688321.1">
    <property type="nucleotide sequence ID" value="NZ_WHOC01000019.1"/>
</dbReference>
<evidence type="ECO:0000313" key="5">
    <source>
        <dbReference type="EMBL" id="NOU84969.1"/>
    </source>
</evidence>
<keyword evidence="6" id="KW-1185">Reference proteome</keyword>
<evidence type="ECO:0000256" key="3">
    <source>
        <dbReference type="ARBA" id="ARBA00048505"/>
    </source>
</evidence>
<sequence length="246" mass="26877">MIIQKLPWAGLRVQGETTNVVIDPLFHFPSKFNLPHETFYPLHEFGPVDAVLITHHHGDHFDPKAISAFYGDDIPVYFPKESAELARETSLNNIHEAALGESFSIGDLTITATYSVDGIGDPQVAWIVKSGEKKLIHCGDTLWHGYWWKIAKTYGPFDAACLPVNAAVLELPGMTPSGQPITLSPEQAVSAATVLGASTLVPIHYTAIHHPPLYTETPNILVRLQVANADNKLNLAILASKETLSL</sequence>
<comment type="catalytic activity">
    <reaction evidence="1">
        <text>3',5'-cyclic CMP + H2O = CMP + H(+)</text>
        <dbReference type="Rhea" id="RHEA:72675"/>
        <dbReference type="ChEBI" id="CHEBI:15377"/>
        <dbReference type="ChEBI" id="CHEBI:15378"/>
        <dbReference type="ChEBI" id="CHEBI:58003"/>
        <dbReference type="ChEBI" id="CHEBI:60377"/>
    </reaction>
    <physiologicalReaction direction="left-to-right" evidence="1">
        <dbReference type="Rhea" id="RHEA:72676"/>
    </physiologicalReaction>
</comment>
<dbReference type="PANTHER" id="PTHR43546">
    <property type="entry name" value="UPF0173 METAL-DEPENDENT HYDROLASE MJ1163-RELATED"/>
    <property type="match status" value="1"/>
</dbReference>
<organism evidence="5 6">
    <name type="scientific">Paenibacillus germinis</name>
    <dbReference type="NCBI Taxonomy" id="2654979"/>
    <lineage>
        <taxon>Bacteria</taxon>
        <taxon>Bacillati</taxon>
        <taxon>Bacillota</taxon>
        <taxon>Bacilli</taxon>
        <taxon>Bacillales</taxon>
        <taxon>Paenibacillaceae</taxon>
        <taxon>Paenibacillus</taxon>
    </lineage>
</organism>
<comment type="catalytic activity">
    <reaction evidence="3">
        <text>3',5'-cyclic UMP + H2O = UMP + H(+)</text>
        <dbReference type="Rhea" id="RHEA:70575"/>
        <dbReference type="ChEBI" id="CHEBI:15377"/>
        <dbReference type="ChEBI" id="CHEBI:15378"/>
        <dbReference type="ChEBI" id="CHEBI:57865"/>
        <dbReference type="ChEBI" id="CHEBI:184387"/>
    </reaction>
    <physiologicalReaction direction="left-to-right" evidence="3">
        <dbReference type="Rhea" id="RHEA:70576"/>
    </physiologicalReaction>
</comment>
<dbReference type="SMART" id="SM00849">
    <property type="entry name" value="Lactamase_B"/>
    <property type="match status" value="1"/>
</dbReference>
<accession>A0ABX1YXR2</accession>
<dbReference type="InterPro" id="IPR036866">
    <property type="entry name" value="RibonucZ/Hydroxyglut_hydro"/>
</dbReference>
<dbReference type="EMBL" id="WHOC01000019">
    <property type="protein sequence ID" value="NOU84969.1"/>
    <property type="molecule type" value="Genomic_DNA"/>
</dbReference>
<dbReference type="PANTHER" id="PTHR43546:SF3">
    <property type="entry name" value="UPF0173 METAL-DEPENDENT HYDROLASE MJ1163"/>
    <property type="match status" value="1"/>
</dbReference>
<dbReference type="InterPro" id="IPR050114">
    <property type="entry name" value="UPF0173_UPF0282_UlaG_hydrolase"/>
</dbReference>
<proteinExistence type="predicted"/>
<dbReference type="Gene3D" id="3.60.15.10">
    <property type="entry name" value="Ribonuclease Z/Hydroxyacylglutathione hydrolase-like"/>
    <property type="match status" value="1"/>
</dbReference>
<evidence type="ECO:0000256" key="2">
    <source>
        <dbReference type="ARBA" id="ARBA00034301"/>
    </source>
</evidence>
<protein>
    <submittedName>
        <fullName evidence="5">MBL fold metallo-hydrolase</fullName>
    </submittedName>
</protein>
<evidence type="ECO:0000313" key="6">
    <source>
        <dbReference type="Proteomes" id="UP000658690"/>
    </source>
</evidence>
<gene>
    <name evidence="5" type="ORF">GC102_04130</name>
</gene>
<feature type="domain" description="Metallo-beta-lactamase" evidence="4">
    <location>
        <begin position="7"/>
        <end position="187"/>
    </location>
</feature>
<dbReference type="SUPFAM" id="SSF56281">
    <property type="entry name" value="Metallo-hydrolase/oxidoreductase"/>
    <property type="match status" value="1"/>
</dbReference>
<comment type="caution">
    <text evidence="5">The sequence shown here is derived from an EMBL/GenBank/DDBJ whole genome shotgun (WGS) entry which is preliminary data.</text>
</comment>
<evidence type="ECO:0000259" key="4">
    <source>
        <dbReference type="SMART" id="SM00849"/>
    </source>
</evidence>